<comment type="similarity">
    <text evidence="1 3">Belongs to the class-II fumarase/aspartase family. Fumarase subfamily.</text>
</comment>
<dbReference type="SUPFAM" id="SSF48557">
    <property type="entry name" value="L-aspartase-like"/>
    <property type="match status" value="1"/>
</dbReference>
<dbReference type="Pfam" id="PF10415">
    <property type="entry name" value="FumaraseC_C"/>
    <property type="match status" value="1"/>
</dbReference>
<dbReference type="GO" id="GO:0006106">
    <property type="term" value="P:fumarate metabolic process"/>
    <property type="evidence" value="ECO:0007669"/>
    <property type="project" value="InterPro"/>
</dbReference>
<dbReference type="InterPro" id="IPR020557">
    <property type="entry name" value="Fumarate_lyase_CS"/>
</dbReference>
<feature type="domain" description="Fumarase C C-terminal" evidence="5">
    <location>
        <begin position="409"/>
        <end position="459"/>
    </location>
</feature>
<keyword evidence="7" id="KW-1185">Reference proteome</keyword>
<evidence type="ECO:0000256" key="1">
    <source>
        <dbReference type="ARBA" id="ARBA00009084"/>
    </source>
</evidence>
<evidence type="ECO:0000259" key="4">
    <source>
        <dbReference type="Pfam" id="PF00206"/>
    </source>
</evidence>
<dbReference type="Proteomes" id="UP000467214">
    <property type="component" value="Unassembled WGS sequence"/>
</dbReference>
<feature type="binding site" evidence="3">
    <location>
        <begin position="98"/>
        <end position="100"/>
    </location>
    <ligand>
        <name>substrate</name>
    </ligand>
</feature>
<dbReference type="GO" id="GO:0006108">
    <property type="term" value="P:malate metabolic process"/>
    <property type="evidence" value="ECO:0007669"/>
    <property type="project" value="TreeGrafter"/>
</dbReference>
<gene>
    <name evidence="3 6" type="primary">fumC</name>
    <name evidence="6" type="ORF">GQF02_12485</name>
</gene>
<dbReference type="PANTHER" id="PTHR11444">
    <property type="entry name" value="ASPARTATEAMMONIA/ARGININOSUCCINATE/ADENYLOSUCCINATE LYASE"/>
    <property type="match status" value="1"/>
</dbReference>
<feature type="binding site" evidence="3">
    <location>
        <position position="187"/>
    </location>
    <ligand>
        <name>substrate</name>
    </ligand>
</feature>
<dbReference type="CDD" id="cd01362">
    <property type="entry name" value="Fumarase_classII"/>
    <property type="match status" value="1"/>
</dbReference>
<dbReference type="RefSeq" id="WP_160797587.1">
    <property type="nucleotide sequence ID" value="NZ_WSSB01000012.1"/>
</dbReference>
<dbReference type="InterPro" id="IPR022761">
    <property type="entry name" value="Fumarate_lyase_N"/>
</dbReference>
<comment type="pathway">
    <text evidence="3">Carbohydrate metabolism; tricarboxylic acid cycle; (S)-malate from fumarate: step 1/1.</text>
</comment>
<dbReference type="Gene3D" id="1.20.200.10">
    <property type="entry name" value="Fumarase/aspartase (Central domain)"/>
    <property type="match status" value="1"/>
</dbReference>
<feature type="active site" evidence="3">
    <location>
        <position position="318"/>
    </location>
</feature>
<evidence type="ECO:0000313" key="7">
    <source>
        <dbReference type="Proteomes" id="UP000467214"/>
    </source>
</evidence>
<dbReference type="PANTHER" id="PTHR11444:SF1">
    <property type="entry name" value="FUMARATE HYDRATASE, MITOCHONDRIAL"/>
    <property type="match status" value="1"/>
</dbReference>
<dbReference type="PRINTS" id="PR00149">
    <property type="entry name" value="FUMRATELYASE"/>
</dbReference>
<dbReference type="PROSITE" id="PS00163">
    <property type="entry name" value="FUMARATE_LYASES"/>
    <property type="match status" value="1"/>
</dbReference>
<dbReference type="InterPro" id="IPR018951">
    <property type="entry name" value="Fumarase_C_C"/>
</dbReference>
<dbReference type="Gene3D" id="1.10.275.10">
    <property type="entry name" value="Fumarase/aspartase (N-terminal domain)"/>
    <property type="match status" value="1"/>
</dbReference>
<dbReference type="InterPro" id="IPR008948">
    <property type="entry name" value="L-Aspartase-like"/>
</dbReference>
<dbReference type="EC" id="4.2.1.2" evidence="3"/>
<feature type="binding site" evidence="3">
    <location>
        <position position="319"/>
    </location>
    <ligand>
        <name>substrate</name>
    </ligand>
</feature>
<comment type="subunit">
    <text evidence="3">Homotetramer.</text>
</comment>
<feature type="binding site" description="in site B" evidence="3">
    <location>
        <begin position="129"/>
        <end position="132"/>
    </location>
    <ligand>
        <name>substrate</name>
    </ligand>
</feature>
<dbReference type="HAMAP" id="MF_00743">
    <property type="entry name" value="FumaraseC"/>
    <property type="match status" value="1"/>
</dbReference>
<name>A0A845BT81_9NEIS</name>
<dbReference type="GO" id="GO:0005737">
    <property type="term" value="C:cytoplasm"/>
    <property type="evidence" value="ECO:0007669"/>
    <property type="project" value="UniProtKB-SubCell"/>
</dbReference>
<comment type="catalytic activity">
    <reaction evidence="3">
        <text>(S)-malate = fumarate + H2O</text>
        <dbReference type="Rhea" id="RHEA:12460"/>
        <dbReference type="ChEBI" id="CHEBI:15377"/>
        <dbReference type="ChEBI" id="CHEBI:15589"/>
        <dbReference type="ChEBI" id="CHEBI:29806"/>
        <dbReference type="EC" id="4.2.1.2"/>
    </reaction>
</comment>
<organism evidence="6 7">
    <name type="scientific">Craterilacuibacter sinensis</name>
    <dbReference type="NCBI Taxonomy" id="2686017"/>
    <lineage>
        <taxon>Bacteria</taxon>
        <taxon>Pseudomonadati</taxon>
        <taxon>Pseudomonadota</taxon>
        <taxon>Betaproteobacteria</taxon>
        <taxon>Neisseriales</taxon>
        <taxon>Neisseriaceae</taxon>
        <taxon>Craterilacuibacter</taxon>
    </lineage>
</organism>
<evidence type="ECO:0000313" key="6">
    <source>
        <dbReference type="EMBL" id="MXR37791.1"/>
    </source>
</evidence>
<comment type="subcellular location">
    <subcellularLocation>
        <location evidence="3">Cytoplasm</location>
    </subcellularLocation>
</comment>
<comment type="function">
    <text evidence="3">Involved in the TCA cycle. Catalyzes the stereospecific interconversion of fumarate to L-malate.</text>
</comment>
<dbReference type="Pfam" id="PF00206">
    <property type="entry name" value="Lyase_1"/>
    <property type="match status" value="1"/>
</dbReference>
<feature type="active site" description="Proton donor/acceptor" evidence="3">
    <location>
        <position position="188"/>
    </location>
</feature>
<evidence type="ECO:0000259" key="5">
    <source>
        <dbReference type="Pfam" id="PF10415"/>
    </source>
</evidence>
<dbReference type="InterPro" id="IPR024083">
    <property type="entry name" value="Fumarase/histidase_N"/>
</dbReference>
<reference evidence="6 7" key="1">
    <citation type="submission" date="2019-12" db="EMBL/GenBank/DDBJ databases">
        <title>Neisseriaceae gen. nov. sp. Genome sequencing and assembly.</title>
        <authorList>
            <person name="Liu Z."/>
            <person name="Li A."/>
        </authorList>
    </citation>
    <scope>NUCLEOTIDE SEQUENCE [LARGE SCALE GENOMIC DNA]</scope>
    <source>
        <strain evidence="6 7">B2N2-7</strain>
    </source>
</reference>
<keyword evidence="2 3" id="KW-0456">Lyase</keyword>
<dbReference type="EMBL" id="WSSB01000012">
    <property type="protein sequence ID" value="MXR37791.1"/>
    <property type="molecule type" value="Genomic_DNA"/>
</dbReference>
<comment type="miscellaneous">
    <text evidence="3">There are 2 substrate-binding sites: the catalytic A site, and the non-catalytic B site that may play a role in the transfer of substrate or product between the active site and the solvent. Alternatively, the B site may bind allosteric effectors.</text>
</comment>
<evidence type="ECO:0000256" key="2">
    <source>
        <dbReference type="ARBA" id="ARBA00023239"/>
    </source>
</evidence>
<dbReference type="Gene3D" id="1.10.40.30">
    <property type="entry name" value="Fumarase/aspartase (C-terminal domain)"/>
    <property type="match status" value="1"/>
</dbReference>
<sequence length="468" mass="49693">MKSQRTEYDSMGPVEIADGRLWGAQTQRALAHFAIGETPMPHALLSAYARLKKACALANSELGQLTAAQSALICQVCDEILAGRHDAQFPLPPWTSGSGTQFNMNVNEVIANRASELAGEAPGSHQPLHPNDHVNRSTSSNDTFPTAMHIAAALATHQHVLPALARLQHGCADKGREWNGLLKVGRTHLMDAVPMRMGQEWQAFASQLLAAHADISHALAGVMQLALGGTAVGSGLGAPPGFARAAILHLANFTGLPFREADDHFSAQGAHDALARLSASLKTLAGILFKIANDVRLLASGPRCGLAELKLPDNEPGSSIMPGKVNPTQCEMLAMVALQIMANDQAVTLGNAGGMLQMNVYKPLIIRNLLESLRLAGDAMDSFNRHLVANCQPDSARLARDVENTLMRVTALAPVIGYEQAARIAQRALAQDVPLRVAALQMGVEAALFDKLCDAGEMAGPARQTGRD</sequence>
<dbReference type="InterPro" id="IPR000362">
    <property type="entry name" value="Fumarate_lyase_fam"/>
</dbReference>
<dbReference type="FunFam" id="1.20.200.10:FF:000001">
    <property type="entry name" value="Fumarate hydratase, mitochondrial"/>
    <property type="match status" value="1"/>
</dbReference>
<dbReference type="FunFam" id="1.10.275.10:FF:000001">
    <property type="entry name" value="Fumarate hydratase, mitochondrial"/>
    <property type="match status" value="1"/>
</dbReference>
<protein>
    <recommendedName>
        <fullName evidence="3">Fumarate hydratase class II</fullName>
        <shortName evidence="3">Fumarase C</shortName>
        <ecNumber evidence="3">4.2.1.2</ecNumber>
    </recommendedName>
    <alternativeName>
        <fullName evidence="3">Aerobic fumarase</fullName>
    </alternativeName>
    <alternativeName>
        <fullName evidence="3">Iron-independent fumarase</fullName>
    </alternativeName>
</protein>
<evidence type="ECO:0000256" key="3">
    <source>
        <dbReference type="HAMAP-Rule" id="MF_00743"/>
    </source>
</evidence>
<dbReference type="UniPathway" id="UPA00223">
    <property type="reaction ID" value="UER01007"/>
</dbReference>
<feature type="binding site" evidence="3">
    <location>
        <begin position="139"/>
        <end position="141"/>
    </location>
    <ligand>
        <name>substrate</name>
    </ligand>
</feature>
<comment type="caution">
    <text evidence="6">The sequence shown here is derived from an EMBL/GenBank/DDBJ whole genome shotgun (WGS) entry which is preliminary data.</text>
</comment>
<keyword evidence="3" id="KW-0963">Cytoplasm</keyword>
<accession>A0A845BT81</accession>
<feature type="site" description="Important for catalytic activity" evidence="3">
    <location>
        <position position="331"/>
    </location>
</feature>
<dbReference type="InterPro" id="IPR005677">
    <property type="entry name" value="Fum_hydII"/>
</dbReference>
<proteinExistence type="inferred from homology"/>
<dbReference type="GO" id="GO:0006099">
    <property type="term" value="P:tricarboxylic acid cycle"/>
    <property type="evidence" value="ECO:0007669"/>
    <property type="project" value="UniProtKB-UniRule"/>
</dbReference>
<feature type="domain" description="Fumarate lyase N-terminal" evidence="4">
    <location>
        <begin position="15"/>
        <end position="341"/>
    </location>
</feature>
<dbReference type="AlphaFoldDB" id="A0A845BT81"/>
<dbReference type="GO" id="GO:0004333">
    <property type="term" value="F:fumarate hydratase activity"/>
    <property type="evidence" value="ECO:0007669"/>
    <property type="project" value="UniProtKB-UniRule"/>
</dbReference>
<feature type="binding site" evidence="3">
    <location>
        <begin position="324"/>
        <end position="326"/>
    </location>
    <ligand>
        <name>substrate</name>
    </ligand>
</feature>
<keyword evidence="3" id="KW-0816">Tricarboxylic acid cycle</keyword>